<dbReference type="GO" id="GO:0003723">
    <property type="term" value="F:RNA binding"/>
    <property type="evidence" value="ECO:0007669"/>
    <property type="project" value="InterPro"/>
</dbReference>
<dbReference type="InterPro" id="IPR029026">
    <property type="entry name" value="tRNA_m1G_MTases_N"/>
</dbReference>
<gene>
    <name evidence="5" type="primary">MRM1</name>
    <name evidence="5" type="ORF">BGZ65_002698</name>
</gene>
<evidence type="ECO:0000313" key="6">
    <source>
        <dbReference type="Proteomes" id="UP000749646"/>
    </source>
</evidence>
<accession>A0A9P6M9L7</accession>
<organism evidence="5 6">
    <name type="scientific">Modicella reniformis</name>
    <dbReference type="NCBI Taxonomy" id="1440133"/>
    <lineage>
        <taxon>Eukaryota</taxon>
        <taxon>Fungi</taxon>
        <taxon>Fungi incertae sedis</taxon>
        <taxon>Mucoromycota</taxon>
        <taxon>Mortierellomycotina</taxon>
        <taxon>Mortierellomycetes</taxon>
        <taxon>Mortierellales</taxon>
        <taxon>Mortierellaceae</taxon>
        <taxon>Modicella</taxon>
    </lineage>
</organism>
<proteinExistence type="predicted"/>
<name>A0A9P6M9L7_9FUNG</name>
<keyword evidence="6" id="KW-1185">Reference proteome</keyword>
<keyword evidence="1 5" id="KW-0489">Methyltransferase</keyword>
<dbReference type="GO" id="GO:0005739">
    <property type="term" value="C:mitochondrion"/>
    <property type="evidence" value="ECO:0007669"/>
    <property type="project" value="TreeGrafter"/>
</dbReference>
<dbReference type="Pfam" id="PF00588">
    <property type="entry name" value="SpoU_methylase"/>
    <property type="match status" value="1"/>
</dbReference>
<dbReference type="SUPFAM" id="SSF75217">
    <property type="entry name" value="alpha/beta knot"/>
    <property type="match status" value="1"/>
</dbReference>
<feature type="compositionally biased region" description="Basic and acidic residues" evidence="3">
    <location>
        <begin position="350"/>
        <end position="370"/>
    </location>
</feature>
<evidence type="ECO:0000256" key="3">
    <source>
        <dbReference type="SAM" id="MobiDB-lite"/>
    </source>
</evidence>
<dbReference type="Gene3D" id="3.40.1280.10">
    <property type="match status" value="1"/>
</dbReference>
<reference evidence="5" key="1">
    <citation type="journal article" date="2020" name="Fungal Divers.">
        <title>Resolving the Mortierellaceae phylogeny through synthesis of multi-gene phylogenetics and phylogenomics.</title>
        <authorList>
            <person name="Vandepol N."/>
            <person name="Liber J."/>
            <person name="Desiro A."/>
            <person name="Na H."/>
            <person name="Kennedy M."/>
            <person name="Barry K."/>
            <person name="Grigoriev I.V."/>
            <person name="Miller A.N."/>
            <person name="O'Donnell K."/>
            <person name="Stajich J.E."/>
            <person name="Bonito G."/>
        </authorList>
    </citation>
    <scope>NUCLEOTIDE SEQUENCE</scope>
    <source>
        <strain evidence="5">MES-2147</strain>
    </source>
</reference>
<evidence type="ECO:0000259" key="4">
    <source>
        <dbReference type="Pfam" id="PF00588"/>
    </source>
</evidence>
<dbReference type="Proteomes" id="UP000749646">
    <property type="component" value="Unassembled WGS sequence"/>
</dbReference>
<dbReference type="GO" id="GO:0016435">
    <property type="term" value="F:rRNA (guanine) methyltransferase activity"/>
    <property type="evidence" value="ECO:0007669"/>
    <property type="project" value="TreeGrafter"/>
</dbReference>
<keyword evidence="2" id="KW-0808">Transferase</keyword>
<dbReference type="InterPro" id="IPR001537">
    <property type="entry name" value="SpoU_MeTrfase"/>
</dbReference>
<evidence type="ECO:0000313" key="5">
    <source>
        <dbReference type="EMBL" id="KAF9982584.1"/>
    </source>
</evidence>
<dbReference type="InterPro" id="IPR029028">
    <property type="entry name" value="Alpha/beta_knot_MTases"/>
</dbReference>
<dbReference type="EMBL" id="JAAAHW010003565">
    <property type="protein sequence ID" value="KAF9982584.1"/>
    <property type="molecule type" value="Genomic_DNA"/>
</dbReference>
<sequence length="378" mass="41541">MCALQSKLRKPITLYYENVPSTSTSDGHGSHKVRIEDCIKAARDAGVDVVKVSKGQLNKKIDNDNLHEGVVLETTQLHPLTAESLGPVSATNEYELHFRHKDESIHFNRDPLSATEKASITAGDETPSALIAASPSSSLIPSKTQAPVWVVLEDVEDAGVMAEIIKIAWHMGAEGVMYKRARCLEPNVKMALKSGGAMEMKTIYPIQSLIKFIMESQSNGWHVVGAHVTYGSPRIKPFSAWPQEGVESPTILVIGGSGIEITKQIQKKCDSFILVPNISPIPSIVTDLYPPVIAGVALSTLLAGRLKQFALDPNNAIVASERESDLDNQDEDEDEDEPDRPFGRVVKKQIKPERNRQEVENPLDKIDSPSKKRSKLPW</sequence>
<feature type="region of interest" description="Disordered" evidence="3">
    <location>
        <begin position="320"/>
        <end position="378"/>
    </location>
</feature>
<dbReference type="PANTHER" id="PTHR46103:SF1">
    <property type="entry name" value="RRNA METHYLTRANSFERASE 1, MITOCHONDRIAL"/>
    <property type="match status" value="1"/>
</dbReference>
<dbReference type="InterPro" id="IPR029064">
    <property type="entry name" value="Ribosomal_eL30-like_sf"/>
</dbReference>
<comment type="caution">
    <text evidence="5">The sequence shown here is derived from an EMBL/GenBank/DDBJ whole genome shotgun (WGS) entry which is preliminary data.</text>
</comment>
<dbReference type="PANTHER" id="PTHR46103">
    <property type="entry name" value="RRNA METHYLTRANSFERASE 1, MITOCHONDRIAL"/>
    <property type="match status" value="1"/>
</dbReference>
<feature type="domain" description="tRNA/rRNA methyltransferase SpoU type" evidence="4">
    <location>
        <begin position="148"/>
        <end position="278"/>
    </location>
</feature>
<dbReference type="AlphaFoldDB" id="A0A9P6M9L7"/>
<evidence type="ECO:0000256" key="2">
    <source>
        <dbReference type="ARBA" id="ARBA00022679"/>
    </source>
</evidence>
<feature type="compositionally biased region" description="Acidic residues" evidence="3">
    <location>
        <begin position="326"/>
        <end position="338"/>
    </location>
</feature>
<dbReference type="InterPro" id="IPR047182">
    <property type="entry name" value="MRM1"/>
</dbReference>
<protein>
    <submittedName>
        <fullName evidence="5">Ribose methyltransferase</fullName>
    </submittedName>
</protein>
<dbReference type="Gene3D" id="3.30.1330.30">
    <property type="match status" value="1"/>
</dbReference>
<evidence type="ECO:0000256" key="1">
    <source>
        <dbReference type="ARBA" id="ARBA00022603"/>
    </source>
</evidence>
<dbReference type="OrthoDB" id="2417920at2759"/>